<evidence type="ECO:0000313" key="1">
    <source>
        <dbReference type="EMBL" id="VDK24918.1"/>
    </source>
</evidence>
<accession>A0A0R3VY47</accession>
<protein>
    <submittedName>
        <fullName evidence="1 3">Uncharacterized protein</fullName>
    </submittedName>
</protein>
<organism evidence="3">
    <name type="scientific">Taenia asiatica</name>
    <name type="common">Asian tapeworm</name>
    <dbReference type="NCBI Taxonomy" id="60517"/>
    <lineage>
        <taxon>Eukaryota</taxon>
        <taxon>Metazoa</taxon>
        <taxon>Spiralia</taxon>
        <taxon>Lophotrochozoa</taxon>
        <taxon>Platyhelminthes</taxon>
        <taxon>Cestoda</taxon>
        <taxon>Eucestoda</taxon>
        <taxon>Cyclophyllidea</taxon>
        <taxon>Taeniidae</taxon>
        <taxon>Taenia</taxon>
    </lineage>
</organism>
<evidence type="ECO:0000313" key="2">
    <source>
        <dbReference type="Proteomes" id="UP000282613"/>
    </source>
</evidence>
<proteinExistence type="predicted"/>
<reference evidence="3" key="1">
    <citation type="submission" date="2017-02" db="UniProtKB">
        <authorList>
            <consortium name="WormBaseParasite"/>
        </authorList>
    </citation>
    <scope>IDENTIFICATION</scope>
</reference>
<dbReference type="EMBL" id="UYRS01001481">
    <property type="protein sequence ID" value="VDK24918.1"/>
    <property type="molecule type" value="Genomic_DNA"/>
</dbReference>
<gene>
    <name evidence="1" type="ORF">TASK_LOCUS2342</name>
</gene>
<dbReference type="AlphaFoldDB" id="A0A0R3VY47"/>
<dbReference type="WBParaSite" id="TASK_0000234101-mRNA-1">
    <property type="protein sequence ID" value="TASK_0000234101-mRNA-1"/>
    <property type="gene ID" value="TASK_0000234101"/>
</dbReference>
<keyword evidence="2" id="KW-1185">Reference proteome</keyword>
<name>A0A0R3VY47_TAEAS</name>
<dbReference type="STRING" id="60517.A0A0R3VY47"/>
<evidence type="ECO:0000313" key="3">
    <source>
        <dbReference type="WBParaSite" id="TASK_0000234101-mRNA-1"/>
    </source>
</evidence>
<reference evidence="1 2" key="2">
    <citation type="submission" date="2018-11" db="EMBL/GenBank/DDBJ databases">
        <authorList>
            <consortium name="Pathogen Informatics"/>
        </authorList>
    </citation>
    <scope>NUCLEOTIDE SEQUENCE [LARGE SCALE GENOMIC DNA]</scope>
</reference>
<sequence length="249" mass="27301">MLPYTLQWEEGLPFTPPTWTRTVVPLSSPTQAKLALLRRAFIDWLLRSSARRSDQRPDSHNLRARLSAVAMNLAMAWGLPSGLAHALHVVALYTAWSDREAEAELVSPSSSSAFPPAPFSVGNAGANLFHLLAGRICFLNEQMSGRLLASASKSLRDMLACLWEVGPTPSFILSSAITSYSSTYPLHLLKDPSGVDAVSREGAPSVVDQVSSARRLVDFLVHHLPRQSNQRAMVMELGELLQTFDQLPQ</sequence>
<dbReference type="Proteomes" id="UP000282613">
    <property type="component" value="Unassembled WGS sequence"/>
</dbReference>